<evidence type="ECO:0000259" key="1">
    <source>
        <dbReference type="SMART" id="SM00953"/>
    </source>
</evidence>
<sequence length="149" mass="17249">MLKTYRIIKKEFLKAPHGEGAFKFGGRWNNSGEVVVYSSETKALATLEILVNIQIAKNLKFYMVSIHIPNNISKETIHLNSLPKKWRIYPSITVSIGSQWIKNTASCVLKVPSSIIPDEFNYLINPNHKDYKKIKFLEPEKFCFDERFL</sequence>
<reference evidence="2" key="1">
    <citation type="submission" date="2018-06" db="EMBL/GenBank/DDBJ databases">
        <authorList>
            <person name="Zhirakovskaya E."/>
        </authorList>
    </citation>
    <scope>NUCLEOTIDE SEQUENCE</scope>
</reference>
<feature type="domain" description="RES" evidence="1">
    <location>
        <begin position="15"/>
        <end position="138"/>
    </location>
</feature>
<dbReference type="InterPro" id="IPR014914">
    <property type="entry name" value="RES_dom"/>
</dbReference>
<proteinExistence type="predicted"/>
<protein>
    <recommendedName>
        <fullName evidence="1">RES domain-containing protein</fullName>
    </recommendedName>
</protein>
<dbReference type="AlphaFoldDB" id="A0A3B1E0Z7"/>
<accession>A0A3B1E0Z7</accession>
<name>A0A3B1E0Z7_9ZZZZ</name>
<gene>
    <name evidence="2" type="ORF">MNBD_UNCLBAC01-1725</name>
</gene>
<dbReference type="SMART" id="SM00953">
    <property type="entry name" value="RES"/>
    <property type="match status" value="1"/>
</dbReference>
<organism evidence="2">
    <name type="scientific">hydrothermal vent metagenome</name>
    <dbReference type="NCBI Taxonomy" id="652676"/>
    <lineage>
        <taxon>unclassified sequences</taxon>
        <taxon>metagenomes</taxon>
        <taxon>ecological metagenomes</taxon>
    </lineage>
</organism>
<dbReference type="EMBL" id="UOGJ01000039">
    <property type="protein sequence ID" value="VAX35267.1"/>
    <property type="molecule type" value="Genomic_DNA"/>
</dbReference>
<evidence type="ECO:0000313" key="2">
    <source>
        <dbReference type="EMBL" id="VAX35267.1"/>
    </source>
</evidence>
<dbReference type="Pfam" id="PF08808">
    <property type="entry name" value="RES"/>
    <property type="match status" value="1"/>
</dbReference>